<feature type="compositionally biased region" description="Polar residues" evidence="1">
    <location>
        <begin position="585"/>
        <end position="603"/>
    </location>
</feature>
<organism evidence="3 4">
    <name type="scientific">Trypanosoma equiperdum</name>
    <dbReference type="NCBI Taxonomy" id="5694"/>
    <lineage>
        <taxon>Eukaryota</taxon>
        <taxon>Discoba</taxon>
        <taxon>Euglenozoa</taxon>
        <taxon>Kinetoplastea</taxon>
        <taxon>Metakinetoplastina</taxon>
        <taxon>Trypanosomatida</taxon>
        <taxon>Trypanosomatidae</taxon>
        <taxon>Trypanosoma</taxon>
    </lineage>
</organism>
<dbReference type="GO" id="GO:0005881">
    <property type="term" value="C:cytoplasmic microtubule"/>
    <property type="evidence" value="ECO:0007669"/>
    <property type="project" value="TreeGrafter"/>
</dbReference>
<dbReference type="PANTHER" id="PTHR21567:SF9">
    <property type="entry name" value="CLIP-ASSOCIATING PROTEIN"/>
    <property type="match status" value="1"/>
</dbReference>
<dbReference type="SUPFAM" id="SSF48371">
    <property type="entry name" value="ARM repeat"/>
    <property type="match status" value="1"/>
</dbReference>
<dbReference type="RefSeq" id="XP_067083504.1">
    <property type="nucleotide sequence ID" value="XM_067227403.1"/>
</dbReference>
<protein>
    <submittedName>
        <fullName evidence="3">CLASP N terminal, putative</fullName>
    </submittedName>
</protein>
<dbReference type="Gene3D" id="1.25.10.10">
    <property type="entry name" value="Leucine-rich Repeat Variant"/>
    <property type="match status" value="3"/>
</dbReference>
<feature type="compositionally biased region" description="Basic and acidic residues" evidence="1">
    <location>
        <begin position="303"/>
        <end position="317"/>
    </location>
</feature>
<evidence type="ECO:0000313" key="4">
    <source>
        <dbReference type="Proteomes" id="UP000195570"/>
    </source>
</evidence>
<dbReference type="GO" id="GO:0000226">
    <property type="term" value="P:microtubule cytoskeleton organization"/>
    <property type="evidence" value="ECO:0007669"/>
    <property type="project" value="UniProtKB-ARBA"/>
</dbReference>
<dbReference type="InterPro" id="IPR011989">
    <property type="entry name" value="ARM-like"/>
</dbReference>
<feature type="domain" description="CLASP N-terminal" evidence="2">
    <location>
        <begin position="64"/>
        <end position="246"/>
    </location>
</feature>
<evidence type="ECO:0000259" key="2">
    <source>
        <dbReference type="Pfam" id="PF12348"/>
    </source>
</evidence>
<dbReference type="PANTHER" id="PTHR21567">
    <property type="entry name" value="CLASP"/>
    <property type="match status" value="1"/>
</dbReference>
<feature type="compositionally biased region" description="Basic and acidic residues" evidence="1">
    <location>
        <begin position="609"/>
        <end position="639"/>
    </location>
</feature>
<dbReference type="GO" id="GO:0000278">
    <property type="term" value="P:mitotic cell cycle"/>
    <property type="evidence" value="ECO:0007669"/>
    <property type="project" value="UniProtKB-ARBA"/>
</dbReference>
<sequence>MKTGASCVEHPSSMPDKAFAAQLQLICEALNTSGENSGKWGGRLEALRQLEVFSRADMSNRRDFMMLMNTFVKVPLQKHIEEDRAALSNEACRVVTSLAKHCSNRRAWQAVSEWFIQPLLRITVRKKKVFVDAAVETLCNLARTNSFGPRAFAELLRGCTAAHAATRSYTFSVLQLFIQQCKNNEGEFALSPYLGDVCRVLRSGLSDADAQTRRCARDCYWNFRSAEAEAAETLYNELEAPVKRMLGQDRNRLTIENMVPKIDRNPTTAATPASKLARGTDRALSTPQEEPGAVEAAAPPENSKTKGEPEAGGKATEECGPDALLESLSSSAWEERLRGVRRVVEDFPYLRHKEECVKLLVVRLNDSNGQVALAALEVLPLVFRLAPSLFKALLPELITSLLINVSERKGFSGVSRRLLVSTIRANSIDDVMDAIYCELRRIVSPSLKVHALEYAKYLYIDNAVHFAQLTPMRRAVEELLPIIQTEGPHNLVRKSAASALTALYVTSRGTFIRVLSHHLSPSDCESIVDELQLAIPHLGQECRRTLAGQKPLPHPVPVVRCAFADILTKEDRTPPKDANAKELTVSKSTDRGNATHSTIQRPSTACAKGVHDRPPERRSNKRYLGERKVASPAPMDRRRSPMGRTSNGDGVSPLRGKGAIHHGPMTLPYALPIHGGGNDYSPADLLEWLDRTNVSTDTRDILDAIAFAIAKNPSSWGEVFNRLLVLLERLIPDSCEPSHTVRFLALKVLHTVVGSGVLRQAVNRSLKRILLLVRAGIDDVFPEVHMDAAAVLHLIINSGLYSTDHLLNAVAMTLDTWLRSNKVGYSSRGWLTMLEAIKHIFFQLGCSAVLVPCAFKEYAELKDTTPGVVSEPVLHRVCSTVVSAVHHSVPEVRLTAVVACVAIWMTFDTAALPYFVDLTASQRKLISMYFTKLADVPVDDLKITNTERDMTSDMRAAGLPYATHL</sequence>
<feature type="compositionally biased region" description="Low complexity" evidence="1">
    <location>
        <begin position="287"/>
        <end position="301"/>
    </location>
</feature>
<accession>A0A1G4IL38</accession>
<keyword evidence="4" id="KW-1185">Reference proteome</keyword>
<evidence type="ECO:0000256" key="1">
    <source>
        <dbReference type="SAM" id="MobiDB-lite"/>
    </source>
</evidence>
<dbReference type="InterPro" id="IPR024395">
    <property type="entry name" value="CLASP_N_dom"/>
</dbReference>
<dbReference type="VEuPathDB" id="TriTrypDB:TEOVI_000605900"/>
<gene>
    <name evidence="3" type="ORF">TEOVI_000605900</name>
</gene>
<feature type="region of interest" description="Disordered" evidence="1">
    <location>
        <begin position="571"/>
        <end position="659"/>
    </location>
</feature>
<dbReference type="EMBL" id="CZPT02001986">
    <property type="protein sequence ID" value="SCU73085.1"/>
    <property type="molecule type" value="Genomic_DNA"/>
</dbReference>
<name>A0A1G4IL38_TRYEQ</name>
<dbReference type="Proteomes" id="UP000195570">
    <property type="component" value="Unassembled WGS sequence"/>
</dbReference>
<feature type="compositionally biased region" description="Basic and acidic residues" evidence="1">
    <location>
        <begin position="571"/>
        <end position="580"/>
    </location>
</feature>
<dbReference type="AlphaFoldDB" id="A0A1G4IL38"/>
<comment type="caution">
    <text evidence="3">The sequence shown here is derived from an EMBL/GenBank/DDBJ whole genome shotgun (WGS) entry which is preliminary data.</text>
</comment>
<evidence type="ECO:0000313" key="3">
    <source>
        <dbReference type="EMBL" id="SCU73085.1"/>
    </source>
</evidence>
<dbReference type="Pfam" id="PF12348">
    <property type="entry name" value="CLASP_N"/>
    <property type="match status" value="1"/>
</dbReference>
<dbReference type="GO" id="GO:0005819">
    <property type="term" value="C:spindle"/>
    <property type="evidence" value="ECO:0007669"/>
    <property type="project" value="UniProtKB-ARBA"/>
</dbReference>
<dbReference type="InterPro" id="IPR016024">
    <property type="entry name" value="ARM-type_fold"/>
</dbReference>
<proteinExistence type="predicted"/>
<feature type="region of interest" description="Disordered" evidence="1">
    <location>
        <begin position="257"/>
        <end position="318"/>
    </location>
</feature>
<reference evidence="3" key="1">
    <citation type="submission" date="2016-09" db="EMBL/GenBank/DDBJ databases">
        <authorList>
            <person name="Hebert L."/>
            <person name="Moumen B."/>
        </authorList>
    </citation>
    <scope>NUCLEOTIDE SEQUENCE [LARGE SCALE GENOMIC DNA]</scope>
    <source>
        <strain evidence="3">OVI</strain>
    </source>
</reference>
<dbReference type="GeneID" id="92379998"/>
<dbReference type="GO" id="GO:0008017">
    <property type="term" value="F:microtubule binding"/>
    <property type="evidence" value="ECO:0007669"/>
    <property type="project" value="TreeGrafter"/>
</dbReference>